<protein>
    <submittedName>
        <fullName evidence="1">Uncharacterized protein</fullName>
    </submittedName>
</protein>
<dbReference type="RefSeq" id="WP_219873693.1">
    <property type="nucleotide sequence ID" value="NZ_JAHZIJ010000013.1"/>
</dbReference>
<evidence type="ECO:0000313" key="2">
    <source>
        <dbReference type="Proteomes" id="UP000812277"/>
    </source>
</evidence>
<evidence type="ECO:0000313" key="1">
    <source>
        <dbReference type="EMBL" id="MBW7476460.1"/>
    </source>
</evidence>
<keyword evidence="2" id="KW-1185">Reference proteome</keyword>
<accession>A0ABS7D9B7</accession>
<gene>
    <name evidence="1" type="ORF">K0T92_17135</name>
</gene>
<dbReference type="EMBL" id="JAHZIJ010000013">
    <property type="protein sequence ID" value="MBW7476460.1"/>
    <property type="molecule type" value="Genomic_DNA"/>
</dbReference>
<sequence length="427" mass="50697">MKLEFEKWIEGQGMHEKAREFFNEAIVCFKVAAYRGAFMLSYLGFQTMIRERLLVSDPPSSNLMPDPSAWTGTLQKLRTPTDWDSEVNRLIAVDNSKTEKNIFMISKDVRKEAVFWKDKRNACVHAKDHISYPSVECLWMFIQNHSGKFMVNSGIEAFVQQAKSHFNPVENDPTSDFSELLNRITSVVHDDQYDELFTRLSQALPLHLRSKDYVKKFWLALANSHDARTRENFLDYLKNHMGEFETFIFVFPELLRYFSAEESTLRKFWNQHLPMLTVYEEYAINLYQITHWLFANNKIPPSEWDDFWNNWTRSRILDWLADDLSEDFVALLHKYGYFEAYRKYLLAESSGYSNRMSWYRHEKLLPFYLINVEMDAEFVDHLNRVLRIVPLGSFTNNIRKAFYANDERVRKSFKEICDQLGIQSYYG</sequence>
<organism evidence="1 2">
    <name type="scientific">Paenibacillus oenotherae</name>
    <dbReference type="NCBI Taxonomy" id="1435645"/>
    <lineage>
        <taxon>Bacteria</taxon>
        <taxon>Bacillati</taxon>
        <taxon>Bacillota</taxon>
        <taxon>Bacilli</taxon>
        <taxon>Bacillales</taxon>
        <taxon>Paenibacillaceae</taxon>
        <taxon>Paenibacillus</taxon>
    </lineage>
</organism>
<comment type="caution">
    <text evidence="1">The sequence shown here is derived from an EMBL/GenBank/DDBJ whole genome shotgun (WGS) entry which is preliminary data.</text>
</comment>
<dbReference type="SUPFAM" id="SSF56574">
    <property type="entry name" value="Serpins"/>
    <property type="match status" value="1"/>
</dbReference>
<dbReference type="Proteomes" id="UP000812277">
    <property type="component" value="Unassembled WGS sequence"/>
</dbReference>
<name>A0ABS7D9B7_9BACL</name>
<dbReference type="InterPro" id="IPR036186">
    <property type="entry name" value="Serpin_sf"/>
</dbReference>
<reference evidence="1 2" key="1">
    <citation type="submission" date="2021-07" db="EMBL/GenBank/DDBJ databases">
        <title>Paenibacillus radiodurans sp. nov., isolated from the southeastern edge of Tengger Desert.</title>
        <authorList>
            <person name="Zhang G."/>
        </authorList>
    </citation>
    <scope>NUCLEOTIDE SEQUENCE [LARGE SCALE GENOMIC DNA]</scope>
    <source>
        <strain evidence="1 2">DT7-4</strain>
    </source>
</reference>
<proteinExistence type="predicted"/>